<comment type="subcellular location">
    <subcellularLocation>
        <location evidence="1">Cell membrane</location>
        <topology evidence="1">Multi-pass membrane protein</topology>
    </subcellularLocation>
</comment>
<evidence type="ECO:0000313" key="10">
    <source>
        <dbReference type="Proteomes" id="UP000251431"/>
    </source>
</evidence>
<dbReference type="AlphaFoldDB" id="A0A2X0XHR0"/>
<evidence type="ECO:0000256" key="6">
    <source>
        <dbReference type="ARBA" id="ARBA00023136"/>
    </source>
</evidence>
<feature type="transmembrane region" description="Helical" evidence="7">
    <location>
        <begin position="66"/>
        <end position="86"/>
    </location>
</feature>
<evidence type="ECO:0000256" key="5">
    <source>
        <dbReference type="ARBA" id="ARBA00022989"/>
    </source>
</evidence>
<gene>
    <name evidence="9" type="primary">yetK</name>
    <name evidence="9" type="ORF">NCTC7582_01113</name>
</gene>
<keyword evidence="3" id="KW-1003">Cell membrane</keyword>
<dbReference type="PANTHER" id="PTHR32322">
    <property type="entry name" value="INNER MEMBRANE TRANSPORTER"/>
    <property type="match status" value="1"/>
</dbReference>
<comment type="similarity">
    <text evidence="2">Belongs to the EamA transporter family.</text>
</comment>
<reference evidence="9 10" key="1">
    <citation type="submission" date="2018-06" db="EMBL/GenBank/DDBJ databases">
        <authorList>
            <consortium name="Pathogen Informatics"/>
            <person name="Doyle S."/>
        </authorList>
    </citation>
    <scope>NUCLEOTIDE SEQUENCE [LARGE SCALE GENOMIC DNA]</scope>
    <source>
        <strain evidence="9 10">NCTC7582</strain>
    </source>
</reference>
<feature type="transmembrane region" description="Helical" evidence="7">
    <location>
        <begin position="215"/>
        <end position="235"/>
    </location>
</feature>
<feature type="domain" description="EamA" evidence="8">
    <location>
        <begin position="11"/>
        <end position="139"/>
    </location>
</feature>
<dbReference type="InterPro" id="IPR000620">
    <property type="entry name" value="EamA_dom"/>
</dbReference>
<feature type="transmembrane region" description="Helical" evidence="7">
    <location>
        <begin position="247"/>
        <end position="267"/>
    </location>
</feature>
<feature type="transmembrane region" description="Helical" evidence="7">
    <location>
        <begin position="123"/>
        <end position="141"/>
    </location>
</feature>
<dbReference type="InterPro" id="IPR050638">
    <property type="entry name" value="AA-Vitamin_Transporters"/>
</dbReference>
<sequence>MNRWIWSSGKVIVAMSIVGSSVVAGKLVVQSFPIFLANELRFLVAAIILIPLWIKIEGFSTLNRKELVAIFLQALLGVFLFNLLMLHGLSKTTAMEAGIINGTLPVCTAFLSYFILKETLTRNMGISILLAVVGAILMNIANHSTTNHYSTSLLGNLFILGAVFCESLFLIIGKLISYRMSALTVSTMVSLFGVILFFPFAVAESRYFEFKEISVAEWGLVLYFGIVVTVIAFLLMQQGLAVISASWAGVLTSLLPISSMILSSILLDEKITNLQVCGFFLIIAAIYLLSKQKGIQN</sequence>
<dbReference type="SUPFAM" id="SSF103481">
    <property type="entry name" value="Multidrug resistance efflux transporter EmrE"/>
    <property type="match status" value="2"/>
</dbReference>
<dbReference type="InterPro" id="IPR037185">
    <property type="entry name" value="EmrE-like"/>
</dbReference>
<protein>
    <submittedName>
        <fullName evidence="9">Efflux transporter</fullName>
    </submittedName>
</protein>
<organism evidence="9 10">
    <name type="scientific">Lysinibacillus capsici</name>
    <dbReference type="NCBI Taxonomy" id="2115968"/>
    <lineage>
        <taxon>Bacteria</taxon>
        <taxon>Bacillati</taxon>
        <taxon>Bacillota</taxon>
        <taxon>Bacilli</taxon>
        <taxon>Bacillales</taxon>
        <taxon>Bacillaceae</taxon>
        <taxon>Lysinibacillus</taxon>
    </lineage>
</organism>
<feature type="transmembrane region" description="Helical" evidence="7">
    <location>
        <begin position="34"/>
        <end position="54"/>
    </location>
</feature>
<feature type="domain" description="EamA" evidence="8">
    <location>
        <begin position="154"/>
        <end position="290"/>
    </location>
</feature>
<dbReference type="Pfam" id="PF00892">
    <property type="entry name" value="EamA"/>
    <property type="match status" value="2"/>
</dbReference>
<evidence type="ECO:0000256" key="7">
    <source>
        <dbReference type="SAM" id="Phobius"/>
    </source>
</evidence>
<dbReference type="PANTHER" id="PTHR32322:SF18">
    <property type="entry name" value="S-ADENOSYLMETHIONINE_S-ADENOSYLHOMOCYSTEINE TRANSPORTER"/>
    <property type="match status" value="1"/>
</dbReference>
<evidence type="ECO:0000256" key="1">
    <source>
        <dbReference type="ARBA" id="ARBA00004651"/>
    </source>
</evidence>
<keyword evidence="4 7" id="KW-0812">Transmembrane</keyword>
<dbReference type="Proteomes" id="UP000251431">
    <property type="component" value="Unassembled WGS sequence"/>
</dbReference>
<name>A0A2X0XHR0_9BACI</name>
<feature type="transmembrane region" description="Helical" evidence="7">
    <location>
        <begin position="98"/>
        <end position="116"/>
    </location>
</feature>
<dbReference type="GO" id="GO:0005886">
    <property type="term" value="C:plasma membrane"/>
    <property type="evidence" value="ECO:0007669"/>
    <property type="project" value="UniProtKB-SubCell"/>
</dbReference>
<evidence type="ECO:0000256" key="2">
    <source>
        <dbReference type="ARBA" id="ARBA00007362"/>
    </source>
</evidence>
<evidence type="ECO:0000259" key="8">
    <source>
        <dbReference type="Pfam" id="PF00892"/>
    </source>
</evidence>
<feature type="transmembrane region" description="Helical" evidence="7">
    <location>
        <begin position="273"/>
        <end position="290"/>
    </location>
</feature>
<proteinExistence type="inferred from homology"/>
<dbReference type="EMBL" id="UAQE01000001">
    <property type="protein sequence ID" value="SPT97476.1"/>
    <property type="molecule type" value="Genomic_DNA"/>
</dbReference>
<keyword evidence="6 7" id="KW-0472">Membrane</keyword>
<feature type="transmembrane region" description="Helical" evidence="7">
    <location>
        <begin position="153"/>
        <end position="173"/>
    </location>
</feature>
<feature type="transmembrane region" description="Helical" evidence="7">
    <location>
        <begin position="180"/>
        <end position="203"/>
    </location>
</feature>
<accession>A0A2X0XHR0</accession>
<evidence type="ECO:0000256" key="3">
    <source>
        <dbReference type="ARBA" id="ARBA00022475"/>
    </source>
</evidence>
<evidence type="ECO:0000256" key="4">
    <source>
        <dbReference type="ARBA" id="ARBA00022692"/>
    </source>
</evidence>
<evidence type="ECO:0000313" key="9">
    <source>
        <dbReference type="EMBL" id="SPT97476.1"/>
    </source>
</evidence>
<keyword evidence="5 7" id="KW-1133">Transmembrane helix</keyword>
<dbReference type="RefSeq" id="WP_233436269.1">
    <property type="nucleotide sequence ID" value="NZ_UAQE01000001.1"/>
</dbReference>